<dbReference type="EMBL" id="WPNZ01000006">
    <property type="protein sequence ID" value="MVO85733.1"/>
    <property type="molecule type" value="Genomic_DNA"/>
</dbReference>
<dbReference type="RefSeq" id="WP_157165703.1">
    <property type="nucleotide sequence ID" value="NZ_WPNZ01000006.1"/>
</dbReference>
<feature type="region of interest" description="Disordered" evidence="1">
    <location>
        <begin position="79"/>
        <end position="109"/>
    </location>
</feature>
<evidence type="ECO:0000313" key="2">
    <source>
        <dbReference type="EMBL" id="MVO85733.1"/>
    </source>
</evidence>
<organism evidence="2 3">
    <name type="scientific">Streptomyces typhae</name>
    <dbReference type="NCBI Taxonomy" id="2681492"/>
    <lineage>
        <taxon>Bacteria</taxon>
        <taxon>Bacillati</taxon>
        <taxon>Actinomycetota</taxon>
        <taxon>Actinomycetes</taxon>
        <taxon>Kitasatosporales</taxon>
        <taxon>Streptomycetaceae</taxon>
        <taxon>Streptomyces</taxon>
    </lineage>
</organism>
<feature type="region of interest" description="Disordered" evidence="1">
    <location>
        <begin position="1"/>
        <end position="30"/>
    </location>
</feature>
<proteinExistence type="predicted"/>
<evidence type="ECO:0000256" key="1">
    <source>
        <dbReference type="SAM" id="MobiDB-lite"/>
    </source>
</evidence>
<feature type="compositionally biased region" description="Acidic residues" evidence="1">
    <location>
        <begin position="15"/>
        <end position="30"/>
    </location>
</feature>
<reference evidence="2 3" key="1">
    <citation type="submission" date="2019-11" db="EMBL/GenBank/DDBJ databases">
        <title>Streptomyces typhae sp. nov., a novel endophytic actinomycete isolated from the root of cattail pollen (Typha angustifolia L.).</title>
        <authorList>
            <person name="Peng C."/>
        </authorList>
    </citation>
    <scope>NUCLEOTIDE SEQUENCE [LARGE SCALE GENOMIC DNA]</scope>
    <source>
        <strain evidence="3">p1417</strain>
    </source>
</reference>
<dbReference type="AlphaFoldDB" id="A0A6L6WUJ8"/>
<protein>
    <submittedName>
        <fullName evidence="2">Uncharacterized protein</fullName>
    </submittedName>
</protein>
<evidence type="ECO:0000313" key="3">
    <source>
        <dbReference type="Proteomes" id="UP000483802"/>
    </source>
</evidence>
<dbReference type="Proteomes" id="UP000483802">
    <property type="component" value="Unassembled WGS sequence"/>
</dbReference>
<name>A0A6L6WUJ8_9ACTN</name>
<keyword evidence="3" id="KW-1185">Reference proteome</keyword>
<sequence length="109" mass="11531">MPPEDLAPEDLSSQDPEDLSSEDLAPEDVAPDELAPDQAAQWARRAGLPLEPGRTDLVTATANHIHAVVSTLRELDFGDVPPAFDTPLVPVAPQAPGTPSVPEARHEAL</sequence>
<comment type="caution">
    <text evidence="2">The sequence shown here is derived from an EMBL/GenBank/DDBJ whole genome shotgun (WGS) entry which is preliminary data.</text>
</comment>
<accession>A0A6L6WUJ8</accession>
<gene>
    <name evidence="2" type="ORF">GPA10_13440</name>
</gene>